<name>A0AAW2HQQ7_9NEOP</name>
<feature type="transmembrane region" description="Helical" evidence="12">
    <location>
        <begin position="45"/>
        <end position="70"/>
    </location>
</feature>
<feature type="transmembrane region" description="Helical" evidence="12">
    <location>
        <begin position="12"/>
        <end position="33"/>
    </location>
</feature>
<dbReference type="InterPro" id="IPR017452">
    <property type="entry name" value="GPCR_Rhodpsn_7TM"/>
</dbReference>
<sequence>MKDSTEKVVEAVLLATTALAGFLLNVLVILVFYKRPALRSPSNRFVLSLILANLVSLLGLVPVVLLNLILGNVVEWHLVTSAKTLAVTTSVFSILAIAVDRYNAVLSPLHYTMTITSQRSRGMIVAVWCVSVLLSLPPVLGAVSERRSCVTPPDNEIPRLFYAIILLTVGFTIPLFALIWVYARMYTAAHRNSERTRRQSLQANTVDLGRVGPLAAQYSTVIPASEIVRTGKPPMLAQIKKRRCSNASLSGILFREEGRAMKTAVMVVATFILCWGPFFFELLSYTLSMKIVFEPTQFFGVLLIILNAIFSPFIYVFRNEIARQEAVRLILWWRKVGLYEDNVLHHASREVQSKAGDGIRIRHQSSSNYDSMSVQSFQLPVNYNNECKQCGVVSQQPVADFVATYEVAESAPESTKSVVAETVDEVKPKTRGESVTFRLAFLPQRRCHTCIRQNSDSSTSSGYPLLRESESPTPSLSLVGKRHEMLSRTNSAEDSPTFRVKVCDSPKYLITRCERDEVILEQEEQLTPVELNETSFFLKDYEKGPSWITNEDMLDIQKVDAGRQDSDATVDSGVDVGMDRSHSSSSSLSAVSTVVHWSRTDSGTNVTFPHQISPVITRPKRHRHKLQRLAAVEDEDSLAKSKPSVRFPPYEFG</sequence>
<feature type="region of interest" description="Disordered" evidence="11">
    <location>
        <begin position="453"/>
        <end position="477"/>
    </location>
</feature>
<protein>
    <recommendedName>
        <fullName evidence="13">G-protein coupled receptors family 1 profile domain-containing protein</fullName>
    </recommendedName>
</protein>
<dbReference type="GO" id="GO:0005886">
    <property type="term" value="C:plasma membrane"/>
    <property type="evidence" value="ECO:0007669"/>
    <property type="project" value="UniProtKB-SubCell"/>
</dbReference>
<dbReference type="PROSITE" id="PS50262">
    <property type="entry name" value="G_PROTEIN_RECEP_F1_2"/>
    <property type="match status" value="1"/>
</dbReference>
<feature type="transmembrane region" description="Helical" evidence="12">
    <location>
        <begin position="120"/>
        <end position="140"/>
    </location>
</feature>
<evidence type="ECO:0000256" key="1">
    <source>
        <dbReference type="ARBA" id="ARBA00004651"/>
    </source>
</evidence>
<evidence type="ECO:0000256" key="5">
    <source>
        <dbReference type="ARBA" id="ARBA00022989"/>
    </source>
</evidence>
<dbReference type="EMBL" id="JARGDH010000003">
    <property type="protein sequence ID" value="KAL0272228.1"/>
    <property type="molecule type" value="Genomic_DNA"/>
</dbReference>
<evidence type="ECO:0000256" key="6">
    <source>
        <dbReference type="ARBA" id="ARBA00023040"/>
    </source>
</evidence>
<keyword evidence="3" id="KW-1003">Cell membrane</keyword>
<evidence type="ECO:0000256" key="9">
    <source>
        <dbReference type="ARBA" id="ARBA00023224"/>
    </source>
</evidence>
<feature type="transmembrane region" description="Helical" evidence="12">
    <location>
        <begin position="160"/>
        <end position="183"/>
    </location>
</feature>
<evidence type="ECO:0000313" key="14">
    <source>
        <dbReference type="EMBL" id="KAL0272228.1"/>
    </source>
</evidence>
<comment type="similarity">
    <text evidence="2 10">Belongs to the G-protein coupled receptor 1 family.</text>
</comment>
<keyword evidence="4 10" id="KW-0812">Transmembrane</keyword>
<organism evidence="14">
    <name type="scientific">Menopon gallinae</name>
    <name type="common">poultry shaft louse</name>
    <dbReference type="NCBI Taxonomy" id="328185"/>
    <lineage>
        <taxon>Eukaryota</taxon>
        <taxon>Metazoa</taxon>
        <taxon>Ecdysozoa</taxon>
        <taxon>Arthropoda</taxon>
        <taxon>Hexapoda</taxon>
        <taxon>Insecta</taxon>
        <taxon>Pterygota</taxon>
        <taxon>Neoptera</taxon>
        <taxon>Paraneoptera</taxon>
        <taxon>Psocodea</taxon>
        <taxon>Troctomorpha</taxon>
        <taxon>Phthiraptera</taxon>
        <taxon>Amblycera</taxon>
        <taxon>Menoponidae</taxon>
        <taxon>Menopon</taxon>
    </lineage>
</organism>
<dbReference type="CDD" id="cd00637">
    <property type="entry name" value="7tm_classA_rhodopsin-like"/>
    <property type="match status" value="1"/>
</dbReference>
<dbReference type="InterPro" id="IPR000276">
    <property type="entry name" value="GPCR_Rhodpsn"/>
</dbReference>
<reference evidence="14" key="1">
    <citation type="journal article" date="2024" name="Gigascience">
        <title>Chromosome-level genome of the poultry shaft louse Menopon gallinae provides insight into the host-switching and adaptive evolution of parasitic lice.</title>
        <authorList>
            <person name="Xu Y."/>
            <person name="Ma L."/>
            <person name="Liu S."/>
            <person name="Liang Y."/>
            <person name="Liu Q."/>
            <person name="He Z."/>
            <person name="Tian L."/>
            <person name="Duan Y."/>
            <person name="Cai W."/>
            <person name="Li H."/>
            <person name="Song F."/>
        </authorList>
    </citation>
    <scope>NUCLEOTIDE SEQUENCE</scope>
    <source>
        <strain evidence="14">Cailab_2023a</strain>
    </source>
</reference>
<evidence type="ECO:0000256" key="12">
    <source>
        <dbReference type="SAM" id="Phobius"/>
    </source>
</evidence>
<gene>
    <name evidence="14" type="ORF">PYX00_005287</name>
</gene>
<feature type="transmembrane region" description="Helical" evidence="12">
    <location>
        <begin position="264"/>
        <end position="285"/>
    </location>
</feature>
<keyword evidence="5 12" id="KW-1133">Transmembrane helix</keyword>
<dbReference type="Gene3D" id="1.20.1070.10">
    <property type="entry name" value="Rhodopsin 7-helix transmembrane proteins"/>
    <property type="match status" value="1"/>
</dbReference>
<feature type="compositionally biased region" description="Polar residues" evidence="11">
    <location>
        <begin position="453"/>
        <end position="462"/>
    </location>
</feature>
<dbReference type="Pfam" id="PF00001">
    <property type="entry name" value="7tm_1"/>
    <property type="match status" value="1"/>
</dbReference>
<dbReference type="SMART" id="SM01381">
    <property type="entry name" value="7TM_GPCR_Srsx"/>
    <property type="match status" value="1"/>
</dbReference>
<evidence type="ECO:0000256" key="11">
    <source>
        <dbReference type="SAM" id="MobiDB-lite"/>
    </source>
</evidence>
<feature type="domain" description="G-protein coupled receptors family 1 profile" evidence="13">
    <location>
        <begin position="24"/>
        <end position="315"/>
    </location>
</feature>
<comment type="caution">
    <text evidence="14">The sequence shown here is derived from an EMBL/GenBank/DDBJ whole genome shotgun (WGS) entry which is preliminary data.</text>
</comment>
<evidence type="ECO:0000256" key="8">
    <source>
        <dbReference type="ARBA" id="ARBA00023170"/>
    </source>
</evidence>
<evidence type="ECO:0000256" key="7">
    <source>
        <dbReference type="ARBA" id="ARBA00023136"/>
    </source>
</evidence>
<accession>A0AAW2HQQ7</accession>
<keyword evidence="8 10" id="KW-0675">Receptor</keyword>
<dbReference type="SUPFAM" id="SSF81321">
    <property type="entry name" value="Family A G protein-coupled receptor-like"/>
    <property type="match status" value="1"/>
</dbReference>
<dbReference type="PANTHER" id="PTHR22752">
    <property type="entry name" value="G PROTEIN-COUPLED RECEPTOR"/>
    <property type="match status" value="1"/>
</dbReference>
<proteinExistence type="inferred from homology"/>
<dbReference type="GO" id="GO:0004930">
    <property type="term" value="F:G protein-coupled receptor activity"/>
    <property type="evidence" value="ECO:0007669"/>
    <property type="project" value="UniProtKB-KW"/>
</dbReference>
<dbReference type="PRINTS" id="PR00237">
    <property type="entry name" value="GPCRRHODOPSN"/>
</dbReference>
<comment type="subcellular location">
    <subcellularLocation>
        <location evidence="1">Cell membrane</location>
        <topology evidence="1">Multi-pass membrane protein</topology>
    </subcellularLocation>
</comment>
<keyword evidence="7 12" id="KW-0472">Membrane</keyword>
<feature type="transmembrane region" description="Helical" evidence="12">
    <location>
        <begin position="297"/>
        <end position="317"/>
    </location>
</feature>
<evidence type="ECO:0000256" key="2">
    <source>
        <dbReference type="ARBA" id="ARBA00010663"/>
    </source>
</evidence>
<evidence type="ECO:0000259" key="13">
    <source>
        <dbReference type="PROSITE" id="PS50262"/>
    </source>
</evidence>
<evidence type="ECO:0000256" key="3">
    <source>
        <dbReference type="ARBA" id="ARBA00022475"/>
    </source>
</evidence>
<evidence type="ECO:0000256" key="4">
    <source>
        <dbReference type="ARBA" id="ARBA00022692"/>
    </source>
</evidence>
<evidence type="ECO:0000256" key="10">
    <source>
        <dbReference type="RuleBase" id="RU000688"/>
    </source>
</evidence>
<keyword evidence="9 10" id="KW-0807">Transducer</keyword>
<dbReference type="AlphaFoldDB" id="A0AAW2HQQ7"/>
<keyword evidence="6 10" id="KW-0297">G-protein coupled receptor</keyword>
<feature type="transmembrane region" description="Helical" evidence="12">
    <location>
        <begin position="76"/>
        <end position="99"/>
    </location>
</feature>
<feature type="region of interest" description="Disordered" evidence="11">
    <location>
        <begin position="632"/>
        <end position="653"/>
    </location>
</feature>
<dbReference type="PROSITE" id="PS00237">
    <property type="entry name" value="G_PROTEIN_RECEP_F1_1"/>
    <property type="match status" value="1"/>
</dbReference>